<dbReference type="EMBL" id="RPFZ01000001">
    <property type="protein sequence ID" value="RPF71002.1"/>
    <property type="molecule type" value="Genomic_DNA"/>
</dbReference>
<accession>A0A3N5DH53</accession>
<comment type="caution">
    <text evidence="1">The sequence shown here is derived from an EMBL/GenBank/DDBJ whole genome shotgun (WGS) entry which is preliminary data.</text>
</comment>
<organism evidence="1 2">
    <name type="scientific">Aurantiacibacter spongiae</name>
    <dbReference type="NCBI Taxonomy" id="2488860"/>
    <lineage>
        <taxon>Bacteria</taxon>
        <taxon>Pseudomonadati</taxon>
        <taxon>Pseudomonadota</taxon>
        <taxon>Alphaproteobacteria</taxon>
        <taxon>Sphingomonadales</taxon>
        <taxon>Erythrobacteraceae</taxon>
        <taxon>Aurantiacibacter</taxon>
    </lineage>
</organism>
<keyword evidence="2" id="KW-1185">Reference proteome</keyword>
<gene>
    <name evidence="1" type="ORF">EG799_04770</name>
</gene>
<name>A0A3N5DH53_9SPHN</name>
<evidence type="ECO:0000313" key="2">
    <source>
        <dbReference type="Proteomes" id="UP000275232"/>
    </source>
</evidence>
<dbReference type="Proteomes" id="UP000275232">
    <property type="component" value="Unassembled WGS sequence"/>
</dbReference>
<dbReference type="InterPro" id="IPR003772">
    <property type="entry name" value="YceD"/>
</dbReference>
<sequence>MSETEFSRIVDRRSITGAPLELRATDAERAALARRFGVTAIHRLEASVTLTADGENVTASGTLWADLTQDCAVSGDDLETQLCEEIALVFVPESDWADSEAEEVELEEGDLDRLPYDGTAFDLGEAIAQELGLGIDPYATGPGADATRAEKGLMEEGKAGALAEALMGLKKD</sequence>
<dbReference type="AlphaFoldDB" id="A0A3N5DH53"/>
<dbReference type="Pfam" id="PF02620">
    <property type="entry name" value="YceD"/>
    <property type="match status" value="1"/>
</dbReference>
<dbReference type="RefSeq" id="WP_123879028.1">
    <property type="nucleotide sequence ID" value="NZ_RPFZ01000001.1"/>
</dbReference>
<protein>
    <submittedName>
        <fullName evidence="1">DUF177 domain-containing protein</fullName>
    </submittedName>
</protein>
<proteinExistence type="predicted"/>
<dbReference type="OrthoDB" id="8443793at2"/>
<reference evidence="1 2" key="1">
    <citation type="submission" date="2018-11" db="EMBL/GenBank/DDBJ databases">
        <title>Erythrobacter spongiae sp. nov., isolated from a marine sponge.</title>
        <authorList>
            <person name="Zhuang L."/>
            <person name="Luo L."/>
        </authorList>
    </citation>
    <scope>NUCLEOTIDE SEQUENCE [LARGE SCALE GENOMIC DNA]</scope>
    <source>
        <strain evidence="1 2">HN-E23</strain>
    </source>
</reference>
<evidence type="ECO:0000313" key="1">
    <source>
        <dbReference type="EMBL" id="RPF71002.1"/>
    </source>
</evidence>